<dbReference type="EMBL" id="JAPZPY010000001">
    <property type="protein sequence ID" value="MCZ8378357.1"/>
    <property type="molecule type" value="Genomic_DNA"/>
</dbReference>
<keyword evidence="1" id="KW-0808">Transferase</keyword>
<dbReference type="CDD" id="cd07989">
    <property type="entry name" value="LPLAT_AGPAT-like"/>
    <property type="match status" value="1"/>
</dbReference>
<evidence type="ECO:0000256" key="2">
    <source>
        <dbReference type="ARBA" id="ARBA00023315"/>
    </source>
</evidence>
<protein>
    <submittedName>
        <fullName evidence="5">Lysophospholipid acyltransferase family protein</fullName>
    </submittedName>
</protein>
<dbReference type="Pfam" id="PF01553">
    <property type="entry name" value="Acyltransferase"/>
    <property type="match status" value="1"/>
</dbReference>
<reference evidence="5" key="1">
    <citation type="submission" date="2022-12" db="EMBL/GenBank/DDBJ databases">
        <authorList>
            <person name="Deng Y."/>
            <person name="Zhang Y.-Q."/>
        </authorList>
    </citation>
    <scope>NUCLEOTIDE SEQUENCE</scope>
    <source>
        <strain evidence="5">CPCC 205372</strain>
    </source>
</reference>
<dbReference type="Proteomes" id="UP001142153">
    <property type="component" value="Unassembled WGS sequence"/>
</dbReference>
<proteinExistence type="predicted"/>
<dbReference type="SMART" id="SM00563">
    <property type="entry name" value="PlsC"/>
    <property type="match status" value="1"/>
</dbReference>
<feature type="domain" description="Phospholipid/glycerol acyltransferase" evidence="4">
    <location>
        <begin position="38"/>
        <end position="156"/>
    </location>
</feature>
<keyword evidence="2 5" id="KW-0012">Acyltransferase</keyword>
<evidence type="ECO:0000256" key="3">
    <source>
        <dbReference type="SAM" id="MobiDB-lite"/>
    </source>
</evidence>
<comment type="caution">
    <text evidence="5">The sequence shown here is derived from an EMBL/GenBank/DDBJ whole genome shotgun (WGS) entry which is preliminary data.</text>
</comment>
<dbReference type="SUPFAM" id="SSF69593">
    <property type="entry name" value="Glycerol-3-phosphate (1)-acyltransferase"/>
    <property type="match status" value="1"/>
</dbReference>
<evidence type="ECO:0000259" key="4">
    <source>
        <dbReference type="SMART" id="SM00563"/>
    </source>
</evidence>
<evidence type="ECO:0000313" key="5">
    <source>
        <dbReference type="EMBL" id="MCZ8378357.1"/>
    </source>
</evidence>
<dbReference type="PANTHER" id="PTHR10434">
    <property type="entry name" value="1-ACYL-SN-GLYCEROL-3-PHOSPHATE ACYLTRANSFERASE"/>
    <property type="match status" value="1"/>
</dbReference>
<sequence length="236" mass="24738">MALAIRIACQLRHRLWRTACQLSGGLTVVGRWRRPGGCVVVANHGSHADTAALMAALPASAQPVFAAASDYWFDDPVRRVLITALAGGLPVRRTTGSTYPALLAAARPALAKGRTVVVYPEGTRSRDGSVGEFRSGAIHLARDCGVPLVPVALLGTREVLPKHGGFHRTAMQVRIGEPVDPGSVDAAALRALVVAARAGTTQTVTDSPRPTSTTRSANPRCAIALWKSDSGEAKTP</sequence>
<evidence type="ECO:0000256" key="1">
    <source>
        <dbReference type="ARBA" id="ARBA00022679"/>
    </source>
</evidence>
<dbReference type="RefSeq" id="WP_269893108.1">
    <property type="nucleotide sequence ID" value="NZ_JAPZPY010000001.1"/>
</dbReference>
<organism evidence="5 6">
    <name type="scientific">Mycobacterium hippophais</name>
    <dbReference type="NCBI Taxonomy" id="3016340"/>
    <lineage>
        <taxon>Bacteria</taxon>
        <taxon>Bacillati</taxon>
        <taxon>Actinomycetota</taxon>
        <taxon>Actinomycetes</taxon>
        <taxon>Mycobacteriales</taxon>
        <taxon>Mycobacteriaceae</taxon>
        <taxon>Mycobacterium</taxon>
    </lineage>
</organism>
<feature type="region of interest" description="Disordered" evidence="3">
    <location>
        <begin position="200"/>
        <end position="219"/>
    </location>
</feature>
<name>A0ABT4PP69_9MYCO</name>
<accession>A0ABT4PP69</accession>
<gene>
    <name evidence="5" type="ORF">O6P37_05730</name>
</gene>
<feature type="compositionally biased region" description="Low complexity" evidence="3">
    <location>
        <begin position="207"/>
        <end position="219"/>
    </location>
</feature>
<dbReference type="InterPro" id="IPR002123">
    <property type="entry name" value="Plipid/glycerol_acylTrfase"/>
</dbReference>
<keyword evidence="6" id="KW-1185">Reference proteome</keyword>
<evidence type="ECO:0000313" key="6">
    <source>
        <dbReference type="Proteomes" id="UP001142153"/>
    </source>
</evidence>
<dbReference type="GO" id="GO:0016746">
    <property type="term" value="F:acyltransferase activity"/>
    <property type="evidence" value="ECO:0007669"/>
    <property type="project" value="UniProtKB-KW"/>
</dbReference>
<dbReference type="PANTHER" id="PTHR10434:SF66">
    <property type="entry name" value="PHOSPHOLIPID_GLYCEROL ACYLTRANSFERASE DOMAIN-CONTAINING PROTEIN"/>
    <property type="match status" value="1"/>
</dbReference>